<comment type="caution">
    <text evidence="1">The sequence shown here is derived from an EMBL/GenBank/DDBJ whole genome shotgun (WGS) entry which is preliminary data.</text>
</comment>
<proteinExistence type="predicted"/>
<accession>A0A835M0X9</accession>
<protein>
    <submittedName>
        <fullName evidence="1">Uncharacterized protein</fullName>
    </submittedName>
</protein>
<organism evidence="1 2">
    <name type="scientific">Coptis chinensis</name>
    <dbReference type="NCBI Taxonomy" id="261450"/>
    <lineage>
        <taxon>Eukaryota</taxon>
        <taxon>Viridiplantae</taxon>
        <taxon>Streptophyta</taxon>
        <taxon>Embryophyta</taxon>
        <taxon>Tracheophyta</taxon>
        <taxon>Spermatophyta</taxon>
        <taxon>Magnoliopsida</taxon>
        <taxon>Ranunculales</taxon>
        <taxon>Ranunculaceae</taxon>
        <taxon>Coptidoideae</taxon>
        <taxon>Coptis</taxon>
    </lineage>
</organism>
<dbReference type="EMBL" id="JADFTS010000003">
    <property type="protein sequence ID" value="KAF9614875.1"/>
    <property type="molecule type" value="Genomic_DNA"/>
</dbReference>
<reference evidence="1 2" key="1">
    <citation type="submission" date="2020-10" db="EMBL/GenBank/DDBJ databases">
        <title>The Coptis chinensis genome and diversification of protoberbering-type alkaloids.</title>
        <authorList>
            <person name="Wang B."/>
            <person name="Shu S."/>
            <person name="Song C."/>
            <person name="Liu Y."/>
        </authorList>
    </citation>
    <scope>NUCLEOTIDE SEQUENCE [LARGE SCALE GENOMIC DNA]</scope>
    <source>
        <strain evidence="1">HL-2020</strain>
        <tissue evidence="1">Leaf</tissue>
    </source>
</reference>
<dbReference type="AlphaFoldDB" id="A0A835M0X9"/>
<name>A0A835M0X9_9MAGN</name>
<sequence length="166" mass="18687">MVWNFVNNPQVTQLLYSQGLAIRTVMEENDWDYTQLNSQMHNPISFMETNNLTHTPGFEYQQNYALSSEQAYGMQQMEIGSASLGSTSNPIYPEQPKSEIFNSLICKVNNRISGWKSKVLSQAARTGGIPCQQNKDLLRMPESRFETDRLNAIALSGLSGKSHMAC</sequence>
<keyword evidence="2" id="KW-1185">Reference proteome</keyword>
<evidence type="ECO:0000313" key="1">
    <source>
        <dbReference type="EMBL" id="KAF9614875.1"/>
    </source>
</evidence>
<dbReference type="Proteomes" id="UP000631114">
    <property type="component" value="Unassembled WGS sequence"/>
</dbReference>
<gene>
    <name evidence="1" type="ORF">IFM89_020972</name>
</gene>
<evidence type="ECO:0000313" key="2">
    <source>
        <dbReference type="Proteomes" id="UP000631114"/>
    </source>
</evidence>